<sequence length="96" mass="11562">MELSVSFSEEAYETLLAIAIFIEENWGYEYARKFIHSTYQKIDLVAQQPFIYEPISFNNTVRKGVISKYTSFYYQIHQEEIRILFFFDNRQEPLIT</sequence>
<organism evidence="1 2">
    <name type="scientific">Pedobacter chinensis</name>
    <dbReference type="NCBI Taxonomy" id="2282421"/>
    <lineage>
        <taxon>Bacteria</taxon>
        <taxon>Pseudomonadati</taxon>
        <taxon>Bacteroidota</taxon>
        <taxon>Sphingobacteriia</taxon>
        <taxon>Sphingobacteriales</taxon>
        <taxon>Sphingobacteriaceae</taxon>
        <taxon>Pedobacter</taxon>
    </lineage>
</organism>
<reference evidence="1 2" key="1">
    <citation type="submission" date="2018-07" db="EMBL/GenBank/DDBJ databases">
        <title>Pedobacter sp. nov., isolated from soil.</title>
        <authorList>
            <person name="Zhou L.Y."/>
            <person name="Du Z.J."/>
        </authorList>
    </citation>
    <scope>NUCLEOTIDE SEQUENCE [LARGE SCALE GENOMIC DNA]</scope>
    <source>
        <strain evidence="1 2">JDX94</strain>
    </source>
</reference>
<proteinExistence type="predicted"/>
<evidence type="ECO:0000313" key="2">
    <source>
        <dbReference type="Proteomes" id="UP000253961"/>
    </source>
</evidence>
<dbReference type="OrthoDB" id="1098070at2"/>
<dbReference type="EMBL" id="QPKV01000003">
    <property type="protein sequence ID" value="RDC56840.1"/>
    <property type="molecule type" value="Genomic_DNA"/>
</dbReference>
<dbReference type="RefSeq" id="WP_115402025.1">
    <property type="nucleotide sequence ID" value="NZ_QPKV01000003.1"/>
</dbReference>
<comment type="caution">
    <text evidence="1">The sequence shown here is derived from an EMBL/GenBank/DDBJ whole genome shotgun (WGS) entry which is preliminary data.</text>
</comment>
<dbReference type="InterPro" id="IPR035093">
    <property type="entry name" value="RelE/ParE_toxin_dom_sf"/>
</dbReference>
<dbReference type="AlphaFoldDB" id="A0A369PX72"/>
<gene>
    <name evidence="1" type="ORF">DU508_06455</name>
</gene>
<protein>
    <submittedName>
        <fullName evidence="1">Type II toxin-antitoxin system RelE/ParE family toxin</fullName>
    </submittedName>
</protein>
<evidence type="ECO:0000313" key="1">
    <source>
        <dbReference type="EMBL" id="RDC56840.1"/>
    </source>
</evidence>
<keyword evidence="2" id="KW-1185">Reference proteome</keyword>
<accession>A0A369PX72</accession>
<name>A0A369PX72_9SPHI</name>
<dbReference type="Gene3D" id="3.30.2310.20">
    <property type="entry name" value="RelE-like"/>
    <property type="match status" value="1"/>
</dbReference>
<dbReference type="Proteomes" id="UP000253961">
    <property type="component" value="Unassembled WGS sequence"/>
</dbReference>